<dbReference type="AlphaFoldDB" id="A0A1Y3BEQ1"/>
<keyword evidence="1" id="KW-0472">Membrane</keyword>
<feature type="transmembrane region" description="Helical" evidence="1">
    <location>
        <begin position="28"/>
        <end position="58"/>
    </location>
</feature>
<protein>
    <submittedName>
        <fullName evidence="2">Uncharacterized protein</fullName>
    </submittedName>
</protein>
<keyword evidence="1" id="KW-1133">Transmembrane helix</keyword>
<comment type="caution">
    <text evidence="2">The sequence shown here is derived from an EMBL/GenBank/DDBJ whole genome shotgun (WGS) entry which is preliminary data.</text>
</comment>
<evidence type="ECO:0000313" key="2">
    <source>
        <dbReference type="EMBL" id="OTF78086.1"/>
    </source>
</evidence>
<keyword evidence="1" id="KW-0812">Transmembrane</keyword>
<sequence>MYCRYGGDPSFELLLTNDIDVGDDLSLLLFPLIVVVVVVVVVFVFRLAILAFIVAVAAAELATKKFVREYLTSQK</sequence>
<name>A0A1Y3BEQ1_EURMA</name>
<dbReference type="Proteomes" id="UP000194236">
    <property type="component" value="Unassembled WGS sequence"/>
</dbReference>
<organism evidence="2 3">
    <name type="scientific">Euroglyphus maynei</name>
    <name type="common">Mayne's house dust mite</name>
    <dbReference type="NCBI Taxonomy" id="6958"/>
    <lineage>
        <taxon>Eukaryota</taxon>
        <taxon>Metazoa</taxon>
        <taxon>Ecdysozoa</taxon>
        <taxon>Arthropoda</taxon>
        <taxon>Chelicerata</taxon>
        <taxon>Arachnida</taxon>
        <taxon>Acari</taxon>
        <taxon>Acariformes</taxon>
        <taxon>Sarcoptiformes</taxon>
        <taxon>Astigmata</taxon>
        <taxon>Psoroptidia</taxon>
        <taxon>Analgoidea</taxon>
        <taxon>Pyroglyphidae</taxon>
        <taxon>Pyroglyphinae</taxon>
        <taxon>Euroglyphus</taxon>
    </lineage>
</organism>
<accession>A0A1Y3BEQ1</accession>
<evidence type="ECO:0000256" key="1">
    <source>
        <dbReference type="SAM" id="Phobius"/>
    </source>
</evidence>
<keyword evidence="3" id="KW-1185">Reference proteome</keyword>
<evidence type="ECO:0000313" key="3">
    <source>
        <dbReference type="Proteomes" id="UP000194236"/>
    </source>
</evidence>
<dbReference type="EMBL" id="MUJZ01029569">
    <property type="protein sequence ID" value="OTF78086.1"/>
    <property type="molecule type" value="Genomic_DNA"/>
</dbReference>
<reference evidence="2 3" key="1">
    <citation type="submission" date="2017-03" db="EMBL/GenBank/DDBJ databases">
        <title>Genome Survey of Euroglyphus maynei.</title>
        <authorList>
            <person name="Arlian L.G."/>
            <person name="Morgan M.S."/>
            <person name="Rider S.D."/>
        </authorList>
    </citation>
    <scope>NUCLEOTIDE SEQUENCE [LARGE SCALE GENOMIC DNA]</scope>
    <source>
        <strain evidence="2">Arlian Lab</strain>
        <tissue evidence="2">Whole body</tissue>
    </source>
</reference>
<proteinExistence type="predicted"/>
<gene>
    <name evidence="2" type="ORF">BLA29_006185</name>
</gene>